<organism evidence="6 7">
    <name type="scientific">Williamsia serinedens</name>
    <dbReference type="NCBI Taxonomy" id="391736"/>
    <lineage>
        <taxon>Bacteria</taxon>
        <taxon>Bacillati</taxon>
        <taxon>Actinomycetota</taxon>
        <taxon>Actinomycetes</taxon>
        <taxon>Mycobacteriales</taxon>
        <taxon>Nocardiaceae</taxon>
        <taxon>Williamsia</taxon>
    </lineage>
</organism>
<keyword evidence="4 5" id="KW-0472">Membrane</keyword>
<evidence type="ECO:0000256" key="5">
    <source>
        <dbReference type="SAM" id="Phobius"/>
    </source>
</evidence>
<dbReference type="RefSeq" id="WP_253653757.1">
    <property type="nucleotide sequence ID" value="NZ_BAAAOE010000001.1"/>
</dbReference>
<comment type="subcellular location">
    <subcellularLocation>
        <location evidence="1">Membrane</location>
        <topology evidence="1">Multi-pass membrane protein</topology>
    </subcellularLocation>
</comment>
<feature type="transmembrane region" description="Helical" evidence="5">
    <location>
        <begin position="114"/>
        <end position="133"/>
    </location>
</feature>
<keyword evidence="2 5" id="KW-0812">Transmembrane</keyword>
<feature type="transmembrane region" description="Helical" evidence="5">
    <location>
        <begin position="89"/>
        <end position="108"/>
    </location>
</feature>
<evidence type="ECO:0000256" key="4">
    <source>
        <dbReference type="ARBA" id="ARBA00023136"/>
    </source>
</evidence>
<gene>
    <name evidence="6" type="ORF">LX12_001364</name>
</gene>
<evidence type="ECO:0000256" key="1">
    <source>
        <dbReference type="ARBA" id="ARBA00004141"/>
    </source>
</evidence>
<evidence type="ECO:0000256" key="3">
    <source>
        <dbReference type="ARBA" id="ARBA00022989"/>
    </source>
</evidence>
<accession>A0ABT1GYW2</accession>
<evidence type="ECO:0000256" key="2">
    <source>
        <dbReference type="ARBA" id="ARBA00022692"/>
    </source>
</evidence>
<dbReference type="EMBL" id="JAMTCG010000002">
    <property type="protein sequence ID" value="MCP2160185.1"/>
    <property type="molecule type" value="Genomic_DNA"/>
</dbReference>
<feature type="transmembrane region" description="Helical" evidence="5">
    <location>
        <begin position="26"/>
        <end position="48"/>
    </location>
</feature>
<sequence>MTENLSTATSAAAPATSTPARRPRTWIVGTALTVLIAAFLVFDVLGKLFQPESVVEGTTALGFTTDQATVMGIVLGLCTIVWLIPRTTVLGAVGITAYLGGAVCANWNADKPLVSTTLFAVYLGVLLWVAMLLRRPALLAVLGVGRGAR</sequence>
<feature type="transmembrane region" description="Helical" evidence="5">
    <location>
        <begin position="68"/>
        <end position="84"/>
    </location>
</feature>
<comment type="caution">
    <text evidence="6">The sequence shown here is derived from an EMBL/GenBank/DDBJ whole genome shotgun (WGS) entry which is preliminary data.</text>
</comment>
<dbReference type="Proteomes" id="UP001205740">
    <property type="component" value="Unassembled WGS sequence"/>
</dbReference>
<evidence type="ECO:0000313" key="6">
    <source>
        <dbReference type="EMBL" id="MCP2160185.1"/>
    </source>
</evidence>
<keyword evidence="7" id="KW-1185">Reference proteome</keyword>
<name>A0ABT1GYW2_9NOCA</name>
<dbReference type="Pfam" id="PF13564">
    <property type="entry name" value="DoxX_2"/>
    <property type="match status" value="1"/>
</dbReference>
<reference evidence="6 7" key="1">
    <citation type="submission" date="2022-06" db="EMBL/GenBank/DDBJ databases">
        <title>Genomic Encyclopedia of Archaeal and Bacterial Type Strains, Phase II (KMG-II): from individual species to whole genera.</title>
        <authorList>
            <person name="Goeker M."/>
        </authorList>
    </citation>
    <scope>NUCLEOTIDE SEQUENCE [LARGE SCALE GENOMIC DNA]</scope>
    <source>
        <strain evidence="6 7">DSM 45037</strain>
    </source>
</reference>
<evidence type="ECO:0000313" key="7">
    <source>
        <dbReference type="Proteomes" id="UP001205740"/>
    </source>
</evidence>
<proteinExistence type="predicted"/>
<protein>
    <submittedName>
        <fullName evidence="6">DoxX-like family protein</fullName>
    </submittedName>
</protein>
<keyword evidence="3 5" id="KW-1133">Transmembrane helix</keyword>
<dbReference type="InterPro" id="IPR032808">
    <property type="entry name" value="DoxX"/>
</dbReference>